<feature type="region of interest" description="Disordered" evidence="1">
    <location>
        <begin position="127"/>
        <end position="149"/>
    </location>
</feature>
<organism evidence="3">
    <name type="scientific">Guillardia theta</name>
    <name type="common">Cryptophyte</name>
    <name type="synonym">Cryptomonas phi</name>
    <dbReference type="NCBI Taxonomy" id="55529"/>
    <lineage>
        <taxon>Eukaryota</taxon>
        <taxon>Cryptophyceae</taxon>
        <taxon>Pyrenomonadales</taxon>
        <taxon>Geminigeraceae</taxon>
        <taxon>Guillardia</taxon>
    </lineage>
</organism>
<dbReference type="EMBL" id="HBKN01028973">
    <property type="protein sequence ID" value="CAE2312933.1"/>
    <property type="molecule type" value="Transcribed_RNA"/>
</dbReference>
<keyword evidence="2" id="KW-0812">Transmembrane</keyword>
<feature type="region of interest" description="Disordered" evidence="1">
    <location>
        <begin position="45"/>
        <end position="68"/>
    </location>
</feature>
<feature type="transmembrane region" description="Helical" evidence="2">
    <location>
        <begin position="175"/>
        <end position="194"/>
    </location>
</feature>
<reference evidence="3" key="1">
    <citation type="submission" date="2021-01" db="EMBL/GenBank/DDBJ databases">
        <authorList>
            <person name="Corre E."/>
            <person name="Pelletier E."/>
            <person name="Niang G."/>
            <person name="Scheremetjew M."/>
            <person name="Finn R."/>
            <person name="Kale V."/>
            <person name="Holt S."/>
            <person name="Cochrane G."/>
            <person name="Meng A."/>
            <person name="Brown T."/>
            <person name="Cohen L."/>
        </authorList>
    </citation>
    <scope>NUCLEOTIDE SEQUENCE</scope>
    <source>
        <strain evidence="3">CCMP 2712</strain>
    </source>
</reference>
<dbReference type="AlphaFoldDB" id="A0A7S4L2E6"/>
<evidence type="ECO:0000313" key="3">
    <source>
        <dbReference type="EMBL" id="CAE2312933.1"/>
    </source>
</evidence>
<sequence length="200" mass="22284">MRDRQRYEPLSPDTPPRFETLLSMREGAHGKFTADFMQRTGLEIPPECDPDIPSRRESNLSASDWDPDMEEDYHTYSFGHGVDRLPVLEETELHSAFALKGIAIEENEMSSSSLPNDDLPEAVKAAATSQLDVPSEKASGAGPQGQPQAVELGQEWWRRSGGDFHMDLQLSPTEARVGTGLFVLGALSFVWLISRIRGRR</sequence>
<proteinExistence type="predicted"/>
<keyword evidence="2" id="KW-0472">Membrane</keyword>
<protein>
    <submittedName>
        <fullName evidence="3">Uncharacterized protein</fullName>
    </submittedName>
</protein>
<evidence type="ECO:0000256" key="2">
    <source>
        <dbReference type="SAM" id="Phobius"/>
    </source>
</evidence>
<evidence type="ECO:0000256" key="1">
    <source>
        <dbReference type="SAM" id="MobiDB-lite"/>
    </source>
</evidence>
<name>A0A7S4L2E6_GUITH</name>
<keyword evidence="2" id="KW-1133">Transmembrane helix</keyword>
<gene>
    <name evidence="3" type="ORF">GTHE00462_LOCUS22470</name>
</gene>
<accession>A0A7S4L2E6</accession>